<feature type="region of interest" description="Disordered" evidence="6">
    <location>
        <begin position="1713"/>
        <end position="2001"/>
    </location>
</feature>
<feature type="compositionally biased region" description="Acidic residues" evidence="6">
    <location>
        <begin position="1860"/>
        <end position="1885"/>
    </location>
</feature>
<dbReference type="Gene3D" id="1.25.40.10">
    <property type="entry name" value="Tetratricopeptide repeat domain"/>
    <property type="match status" value="1"/>
</dbReference>
<dbReference type="GO" id="GO:0005634">
    <property type="term" value="C:nucleus"/>
    <property type="evidence" value="ECO:0007669"/>
    <property type="project" value="UniProtKB-SubCell"/>
</dbReference>
<organism evidence="7 8">
    <name type="scientific">Hapsidospora chrysogenum (strain ATCC 11550 / CBS 779.69 / DSM 880 / IAM 14645 / JCM 23072 / IMI 49137)</name>
    <name type="common">Acremonium chrysogenum</name>
    <dbReference type="NCBI Taxonomy" id="857340"/>
    <lineage>
        <taxon>Eukaryota</taxon>
        <taxon>Fungi</taxon>
        <taxon>Dikarya</taxon>
        <taxon>Ascomycota</taxon>
        <taxon>Pezizomycotina</taxon>
        <taxon>Sordariomycetes</taxon>
        <taxon>Hypocreomycetidae</taxon>
        <taxon>Hypocreales</taxon>
        <taxon>Bionectriaceae</taxon>
        <taxon>Hapsidospora</taxon>
    </lineage>
</organism>
<accession>A0A086SUD8</accession>
<gene>
    <name evidence="7" type="ORF">ACRE_085800</name>
</gene>
<evidence type="ECO:0000256" key="1">
    <source>
        <dbReference type="ARBA" id="ARBA00002687"/>
    </source>
</evidence>
<protein>
    <recommendedName>
        <fullName evidence="4">Histone transcription regulator 3 homolog</fullName>
    </recommendedName>
</protein>
<feature type="compositionally biased region" description="Basic and acidic residues" evidence="6">
    <location>
        <begin position="1831"/>
        <end position="1853"/>
    </location>
</feature>
<evidence type="ECO:0000313" key="8">
    <source>
        <dbReference type="Proteomes" id="UP000029964"/>
    </source>
</evidence>
<dbReference type="Proteomes" id="UP000029964">
    <property type="component" value="Unassembled WGS sequence"/>
</dbReference>
<dbReference type="GO" id="GO:0006325">
    <property type="term" value="P:chromatin organization"/>
    <property type="evidence" value="ECO:0007669"/>
    <property type="project" value="InterPro"/>
</dbReference>
<feature type="region of interest" description="Disordered" evidence="6">
    <location>
        <begin position="262"/>
        <end position="300"/>
    </location>
</feature>
<evidence type="ECO:0000256" key="3">
    <source>
        <dbReference type="ARBA" id="ARBA00007335"/>
    </source>
</evidence>
<feature type="compositionally biased region" description="Acidic residues" evidence="6">
    <location>
        <begin position="1819"/>
        <end position="1828"/>
    </location>
</feature>
<evidence type="ECO:0000256" key="5">
    <source>
        <dbReference type="ARBA" id="ARBA00023242"/>
    </source>
</evidence>
<feature type="region of interest" description="Disordered" evidence="6">
    <location>
        <begin position="802"/>
        <end position="824"/>
    </location>
</feature>
<feature type="compositionally biased region" description="Polar residues" evidence="6">
    <location>
        <begin position="802"/>
        <end position="811"/>
    </location>
</feature>
<keyword evidence="8" id="KW-1185">Reference proteome</keyword>
<feature type="compositionally biased region" description="Acidic residues" evidence="6">
    <location>
        <begin position="1904"/>
        <end position="1957"/>
    </location>
</feature>
<feature type="compositionally biased region" description="Basic and acidic residues" evidence="6">
    <location>
        <begin position="351"/>
        <end position="401"/>
    </location>
</feature>
<comment type="function">
    <text evidence="1">Has a role in a nucleosome assembly pathway that is required for the integrity of heterochromatin and proper chromosome segregation.</text>
</comment>
<sequence length="2001" mass="225057">MPAFQAINLEPEENIDEQIDTTKELHVDEALKRFQTALRLHARGPQSRDAAGAAYEELFKSEIFKYREARTDYERAEKQANGEVDTQALESFSEGLDIDAGGADGVAASLSLALYLGYKNYGEFFLDKLKDLRQSDANWAKKARVLYREDGGDKILDNWARALDQDPSDPEVWRRAARFAAALNSGRLKRYCLEAAIELDDDPTVAEVEPPSIAESLAGEQLKEQLELLGDKMALSHPILAPWINKELPTLMKRHLDPIPFLPDPTQMLTPPPSSPEAEPKLLDGSEGADTSQWNASSETTSVSLWSQLGRELMKHINDTAYTPLACEPALQVLSDTEMTSQADNLGTADNEEKMTPQHAVGDKIAKKSTEKKDEKESKDKSGSDVAPEKGSEKAQDKAQADRTQSAPTTRKRSQSLAGFADGAEEEAVREKRSKRVRRRETTDVAEALGPSESIASQLQPYQEADHNLFQTMKNILENLGVEDKNTIDLLTELQGSPGSEDRMAGITPLALKDLRNAMTNFSEESAHVLLNREEKASLGLSSFLEHAKGGSQDQNTTAPFDERKGIESFVDKMNRNRSWMSGGDAAFEWVRAISKSYAEEKWSDDMKTTVVQMLNHLHVGLFERITEELEYARGSPERLEDLETLIPMLFELHVDIYERITNPSSVVDYATRVETKDRLNRWLNVASTFVRLVDRPAKDPICVRFMWASVLAASHAEEPVREHMLMLWTSLRDFLIEEGVDAISLPNNVVMPIISAAAADREISKLTTMDFFLGLFQDEMENPVHVIETLEPVLNPSSVHVVTRDSQSPTEDGPMEDSNTEGKPITECAGQGLLDLWKFLVSSSTELRLFLWSQLGFAYDAIDYKTKRFSCHLRSIEMIMDDLEGEAYKATPDDSRRLLLLRTLKSLDDQLIQALSMSLNEATAFDIVDEDHFRASTAAVAKVNCLLHVAALCEDEIRVGITPSPSNNNTFQSMTQRLREMQVRAWCLQYTLVNAAILQQGSFISPDTERAGFLSAIHQVIGRRQYCKDSNKIFLDLMRRELLKMKDLENWEDYLEQVLYDLYGLKLGVGAAGVEEHGCPHETLVKSKTIQLVGRIMILANRMSMKDLLKSELKTTIDHMQQAIGQLKSNAQMIHNLRIFTEYMKKPIHPLRLYRALEGSVDLDAVNVPPRSDALLANHGWFFLLGMIALTKFKGVDLNRRQTPGATDDLRIGATFLRQQLQFTPDRWDAWFRLAECFDYELDEAVLWSADKINKDRGELLKLQRQAIHCYTLALSHSHNVDVDAYEGDPLHDLYHKFGMRMYASSREPFAMEPFHHAELERFFIESTGNGTYKRTIHDEMTKYKVWKYAAKLFKMAMARQPKNWMNPLMLAKCYWKMFTTKDEELDSTDRRARIDAYTVLNAIKKSAQAAYEYNVRKGIKRSDPILEPHYKIVSLLHKMVKRGNLPAKEAATMLSEQPFGLPIHEDDHFAAFSEPEDWEEYIIGNLTKLRDKDKANWQHRIIMRHAGILFNEAGDGSDDDVHAAAKAAFNLLCDSMLTKTMVMNVWKCDAERPGRHHVYTERYTRFVTRLLVIMCDRVNMELLLKRIRKKGADFYHFNDLWQWCCHEFVKVLRQTYRIPEVAEEPFKTMSSELFDIITDRITEWAAFGDGPYTAAFSCLKDTIELKKLNGGLTRAGPIDDLINDCYSKIYLDIGDSLPGVDPAKVIEDRNKAKEAADTAGAAAEAEARPPGALQSLLNPAEDQDSRRATPSAQETEKPEAGPRARRTGIRRPDVLRKAEQAVMRAMEPRAGAPKSRIGSISSKRGSQTPVATMSDNDNSEDEEEGPDAQVRREAEEGMDSEMKDAEEERGGDVGSDGESLEENDGDDDESDLSDAPEGSDEEMPPSLMFPNLRREGTGADSSGEEADSEGEGDEPGGEEAEEAEEEEEEEGEEEEEEEEEDGGEEGPGEDEETAEAIEVRGEVETEDDGDELMEDAEAHGEAHETPDVGQGQTAGPEES</sequence>
<dbReference type="PANTHER" id="PTHR15502">
    <property type="entry name" value="CALCINEURIN-BINDING PROTEIN CABIN 1-RELATED"/>
    <property type="match status" value="1"/>
</dbReference>
<dbReference type="GO" id="GO:0000417">
    <property type="term" value="C:HIR complex"/>
    <property type="evidence" value="ECO:0007669"/>
    <property type="project" value="TreeGrafter"/>
</dbReference>
<feature type="compositionally biased region" description="Acidic residues" evidence="6">
    <location>
        <begin position="1966"/>
        <end position="1977"/>
    </location>
</feature>
<name>A0A086SUD8_HAPC1</name>
<feature type="compositionally biased region" description="Polar residues" evidence="6">
    <location>
        <begin position="289"/>
        <end position="300"/>
    </location>
</feature>
<reference evidence="8" key="1">
    <citation type="journal article" date="2014" name="Genome Announc.">
        <title>Genome sequence and annotation of Acremonium chrysogenum, producer of the beta-lactam antibiotic cephalosporin C.</title>
        <authorList>
            <person name="Terfehr D."/>
            <person name="Dahlmann T.A."/>
            <person name="Specht T."/>
            <person name="Zadra I."/>
            <person name="Kuernsteiner H."/>
            <person name="Kueck U."/>
        </authorList>
    </citation>
    <scope>NUCLEOTIDE SEQUENCE [LARGE SCALE GENOMIC DNA]</scope>
    <source>
        <strain evidence="8">ATCC 11550 / CBS 779.69 / DSM 880 / IAM 14645 / JCM 23072 / IMI 49137</strain>
    </source>
</reference>
<evidence type="ECO:0000256" key="4">
    <source>
        <dbReference type="ARBA" id="ARBA00014848"/>
    </source>
</evidence>
<dbReference type="OrthoDB" id="77564at2759"/>
<dbReference type="InterPro" id="IPR011990">
    <property type="entry name" value="TPR-like_helical_dom_sf"/>
</dbReference>
<feature type="compositionally biased region" description="Low complexity" evidence="6">
    <location>
        <begin position="1796"/>
        <end position="1808"/>
    </location>
</feature>
<feature type="region of interest" description="Disordered" evidence="6">
    <location>
        <begin position="347"/>
        <end position="456"/>
    </location>
</feature>
<keyword evidence="5" id="KW-0539">Nucleus</keyword>
<comment type="subcellular location">
    <subcellularLocation>
        <location evidence="2">Nucleus</location>
    </subcellularLocation>
</comment>
<comment type="caution">
    <text evidence="7">The sequence shown here is derived from an EMBL/GenBank/DDBJ whole genome shotgun (WGS) entry which is preliminary data.</text>
</comment>
<dbReference type="GO" id="GO:0031491">
    <property type="term" value="F:nucleosome binding"/>
    <property type="evidence" value="ECO:0007669"/>
    <property type="project" value="TreeGrafter"/>
</dbReference>
<dbReference type="InterPro" id="IPR033053">
    <property type="entry name" value="Hir3/CABIN1"/>
</dbReference>
<evidence type="ECO:0000313" key="7">
    <source>
        <dbReference type="EMBL" id="KFH40720.1"/>
    </source>
</evidence>
<evidence type="ECO:0000256" key="6">
    <source>
        <dbReference type="SAM" id="MobiDB-lite"/>
    </source>
</evidence>
<dbReference type="HOGENOM" id="CLU_001419_0_0_1"/>
<dbReference type="STRING" id="857340.A0A086SUD8"/>
<dbReference type="PANTHER" id="PTHR15502:SF7">
    <property type="entry name" value="CALCINEURIN-BINDING PROTEIN CABIN-1"/>
    <property type="match status" value="1"/>
</dbReference>
<dbReference type="EMBL" id="JPKY01000173">
    <property type="protein sequence ID" value="KFH40720.1"/>
    <property type="molecule type" value="Genomic_DNA"/>
</dbReference>
<evidence type="ECO:0000256" key="2">
    <source>
        <dbReference type="ARBA" id="ARBA00004123"/>
    </source>
</evidence>
<proteinExistence type="inferred from homology"/>
<feature type="compositionally biased region" description="Basic and acidic residues" evidence="6">
    <location>
        <begin position="1772"/>
        <end position="1781"/>
    </location>
</feature>
<feature type="compositionally biased region" description="Basic and acidic residues" evidence="6">
    <location>
        <begin position="1978"/>
        <end position="1988"/>
    </location>
</feature>
<comment type="similarity">
    <text evidence="3">Belongs to the HIR3 family.</text>
</comment>